<dbReference type="EMBL" id="LR031872">
    <property type="protein sequence ID" value="VDC94220.1"/>
    <property type="molecule type" value="Genomic_DNA"/>
</dbReference>
<name>A0A3P6B8M2_BRAOL</name>
<sequence>RRVEEDTRLSFQIWAVGSKIHYVWFVVEWSRVLVGGFVMSVLSLRRRRVLGLQVLARGSLWCRGSSLSSGAVSCDITGLPFIWLFASRNLLQTPFSELSRQALGAIGQQSITPLRFSLRAYSIGVGGFGWSVNFASPWWYCTEGKHFSGAISVFDSCGCAASLISFVQVL</sequence>
<gene>
    <name evidence="2" type="ORF">BOLC3T17562H</name>
</gene>
<feature type="non-terminal residue" evidence="2">
    <location>
        <position position="1"/>
    </location>
</feature>
<proteinExistence type="predicted"/>
<accession>A0A3P6B8M2</accession>
<organism evidence="2">
    <name type="scientific">Brassica oleracea</name>
    <name type="common">Wild cabbage</name>
    <dbReference type="NCBI Taxonomy" id="3712"/>
    <lineage>
        <taxon>Eukaryota</taxon>
        <taxon>Viridiplantae</taxon>
        <taxon>Streptophyta</taxon>
        <taxon>Embryophyta</taxon>
        <taxon>Tracheophyta</taxon>
        <taxon>Spermatophyta</taxon>
        <taxon>Magnoliopsida</taxon>
        <taxon>eudicotyledons</taxon>
        <taxon>Gunneridae</taxon>
        <taxon>Pentapetalae</taxon>
        <taxon>rosids</taxon>
        <taxon>malvids</taxon>
        <taxon>Brassicales</taxon>
        <taxon>Brassicaceae</taxon>
        <taxon>Brassiceae</taxon>
        <taxon>Brassica</taxon>
    </lineage>
</organism>
<protein>
    <submittedName>
        <fullName evidence="2">Uncharacterized protein</fullName>
    </submittedName>
</protein>
<evidence type="ECO:0000256" key="1">
    <source>
        <dbReference type="SAM" id="Phobius"/>
    </source>
</evidence>
<keyword evidence="1" id="KW-0812">Transmembrane</keyword>
<reference evidence="2" key="1">
    <citation type="submission" date="2018-11" db="EMBL/GenBank/DDBJ databases">
        <authorList>
            <consortium name="Genoscope - CEA"/>
            <person name="William W."/>
        </authorList>
    </citation>
    <scope>NUCLEOTIDE SEQUENCE</scope>
</reference>
<keyword evidence="1" id="KW-0472">Membrane</keyword>
<dbReference type="AlphaFoldDB" id="A0A3P6B8M2"/>
<evidence type="ECO:0000313" key="2">
    <source>
        <dbReference type="EMBL" id="VDC94220.1"/>
    </source>
</evidence>
<keyword evidence="1" id="KW-1133">Transmembrane helix</keyword>
<feature type="transmembrane region" description="Helical" evidence="1">
    <location>
        <begin position="20"/>
        <end position="42"/>
    </location>
</feature>